<evidence type="ECO:0000256" key="5">
    <source>
        <dbReference type="ARBA" id="ARBA00022989"/>
    </source>
</evidence>
<dbReference type="RefSeq" id="WP_255390959.1">
    <property type="nucleotide sequence ID" value="NZ_CP101509.1"/>
</dbReference>
<accession>A0ABY5GKG7</accession>
<feature type="domain" description="ABC transmembrane type-1" evidence="8">
    <location>
        <begin position="77"/>
        <end position="291"/>
    </location>
</feature>
<feature type="transmembrane region" description="Helical" evidence="7">
    <location>
        <begin position="114"/>
        <end position="134"/>
    </location>
</feature>
<keyword evidence="4 7" id="KW-0812">Transmembrane</keyword>
<keyword evidence="6 7" id="KW-0472">Membrane</keyword>
<gene>
    <name evidence="9" type="ORF">NNL38_21760</name>
</gene>
<feature type="transmembrane region" description="Helical" evidence="7">
    <location>
        <begin position="21"/>
        <end position="40"/>
    </location>
</feature>
<proteinExistence type="inferred from homology"/>
<keyword evidence="3" id="KW-1003">Cell membrane</keyword>
<evidence type="ECO:0000256" key="2">
    <source>
        <dbReference type="ARBA" id="ARBA00022448"/>
    </source>
</evidence>
<dbReference type="EMBL" id="CP101509">
    <property type="protein sequence ID" value="UTV29641.1"/>
    <property type="molecule type" value="Genomic_DNA"/>
</dbReference>
<dbReference type="Pfam" id="PF00528">
    <property type="entry name" value="BPD_transp_1"/>
    <property type="match status" value="1"/>
</dbReference>
<keyword evidence="10" id="KW-1185">Reference proteome</keyword>
<evidence type="ECO:0000313" key="9">
    <source>
        <dbReference type="EMBL" id="UTV29641.1"/>
    </source>
</evidence>
<evidence type="ECO:0000313" key="10">
    <source>
        <dbReference type="Proteomes" id="UP001057998"/>
    </source>
</evidence>
<reference evidence="9" key="1">
    <citation type="submission" date="2022-07" db="EMBL/GenBank/DDBJ databases">
        <title>Genome sequencing of Photobacterium atrarenae GJH2-4.</title>
        <authorList>
            <person name="Park S.-J."/>
        </authorList>
    </citation>
    <scope>NUCLEOTIDE SEQUENCE</scope>
    <source>
        <strain evidence="9">GJH2-4</strain>
    </source>
</reference>
<evidence type="ECO:0000256" key="4">
    <source>
        <dbReference type="ARBA" id="ARBA00022692"/>
    </source>
</evidence>
<protein>
    <submittedName>
        <fullName evidence="9">Sugar ABC transporter permease</fullName>
    </submittedName>
</protein>
<comment type="subcellular location">
    <subcellularLocation>
        <location evidence="1 7">Cell membrane</location>
        <topology evidence="1 7">Multi-pass membrane protein</topology>
    </subcellularLocation>
</comment>
<evidence type="ECO:0000259" key="8">
    <source>
        <dbReference type="PROSITE" id="PS50928"/>
    </source>
</evidence>
<feature type="transmembrane region" description="Helical" evidence="7">
    <location>
        <begin position="81"/>
        <end position="102"/>
    </location>
</feature>
<organism evidence="9 10">
    <name type="scientific">Photobacterium atrarenae</name>
    <dbReference type="NCBI Taxonomy" id="865757"/>
    <lineage>
        <taxon>Bacteria</taxon>
        <taxon>Pseudomonadati</taxon>
        <taxon>Pseudomonadota</taxon>
        <taxon>Gammaproteobacteria</taxon>
        <taxon>Vibrionales</taxon>
        <taxon>Vibrionaceae</taxon>
        <taxon>Photobacterium</taxon>
    </lineage>
</organism>
<dbReference type="CDD" id="cd06261">
    <property type="entry name" value="TM_PBP2"/>
    <property type="match status" value="1"/>
</dbReference>
<dbReference type="PANTHER" id="PTHR30193">
    <property type="entry name" value="ABC TRANSPORTER PERMEASE PROTEIN"/>
    <property type="match status" value="1"/>
</dbReference>
<dbReference type="PROSITE" id="PS50928">
    <property type="entry name" value="ABC_TM1"/>
    <property type="match status" value="1"/>
</dbReference>
<dbReference type="SUPFAM" id="SSF161098">
    <property type="entry name" value="MetI-like"/>
    <property type="match status" value="1"/>
</dbReference>
<dbReference type="InterPro" id="IPR051393">
    <property type="entry name" value="ABC_transporter_permease"/>
</dbReference>
<evidence type="ECO:0000256" key="3">
    <source>
        <dbReference type="ARBA" id="ARBA00022475"/>
    </source>
</evidence>
<dbReference type="PANTHER" id="PTHR30193:SF37">
    <property type="entry name" value="INNER MEMBRANE ABC TRANSPORTER PERMEASE PROTEIN YCJO"/>
    <property type="match status" value="1"/>
</dbReference>
<evidence type="ECO:0000256" key="1">
    <source>
        <dbReference type="ARBA" id="ARBA00004651"/>
    </source>
</evidence>
<dbReference type="InterPro" id="IPR035906">
    <property type="entry name" value="MetI-like_sf"/>
</dbReference>
<dbReference type="Proteomes" id="UP001057998">
    <property type="component" value="Chromosome 2"/>
</dbReference>
<dbReference type="Gene3D" id="1.10.3720.10">
    <property type="entry name" value="MetI-like"/>
    <property type="match status" value="1"/>
</dbReference>
<dbReference type="InterPro" id="IPR000515">
    <property type="entry name" value="MetI-like"/>
</dbReference>
<feature type="transmembrane region" description="Helical" evidence="7">
    <location>
        <begin position="272"/>
        <end position="294"/>
    </location>
</feature>
<feature type="transmembrane region" description="Helical" evidence="7">
    <location>
        <begin position="165"/>
        <end position="187"/>
    </location>
</feature>
<name>A0ABY5GKG7_9GAMM</name>
<feature type="transmembrane region" description="Helical" evidence="7">
    <location>
        <begin position="208"/>
        <end position="232"/>
    </location>
</feature>
<evidence type="ECO:0000256" key="7">
    <source>
        <dbReference type="RuleBase" id="RU363032"/>
    </source>
</evidence>
<comment type="similarity">
    <text evidence="7">Belongs to the binding-protein-dependent transport system permease family.</text>
</comment>
<keyword evidence="2 7" id="KW-0813">Transport</keyword>
<keyword evidence="5 7" id="KW-1133">Transmembrane helix</keyword>
<sequence length="300" mass="33761">MVQSAKPQLSELEKESRFWGYVMIAPLVLGMTVFFFLPFFQNVFYSFTDLGEFEIWTTVSLENYEILLEDGEFFSSLMNTLFYVVVCVPVIVLLSLLLAIGINQNIVAQGTFRTLLFIPAVTMPAAVAMVWKWLYNSDYGLLNQLLLGVGLEPVSWLSDPDLVRLSSAIVVIWSSIALKMIILLAGLQGIPSQLYEAAAIDCAGPIRRFFSITLPMMVPTLFFVSIIAFIEILQTFDVIYLLFGEGSMVEEQTMTIVYLFYKYAFVYQEKGYASAIAVVLFLITMAITLCQIGLGKRLNH</sequence>
<evidence type="ECO:0000256" key="6">
    <source>
        <dbReference type="ARBA" id="ARBA00023136"/>
    </source>
</evidence>